<dbReference type="EMBL" id="LSBI01000004">
    <property type="protein sequence ID" value="OAQ91152.1"/>
    <property type="molecule type" value="Genomic_DNA"/>
</dbReference>
<protein>
    <submittedName>
        <fullName evidence="3">Uncharacterized protein</fullName>
    </submittedName>
</protein>
<comment type="caution">
    <text evidence="3">The sequence shown here is derived from an EMBL/GenBank/DDBJ whole genome shotgun (WGS) entry which is preliminary data.</text>
</comment>
<dbReference type="Proteomes" id="UP000078240">
    <property type="component" value="Unassembled WGS sequence"/>
</dbReference>
<accession>A0A179HMQ4</accession>
<dbReference type="AlphaFoldDB" id="A0A179HMQ4"/>
<gene>
    <name evidence="2" type="ORF">VFPBJ_03130</name>
    <name evidence="3" type="ORF">VFPFJ_05311</name>
</gene>
<sequence length="102" mass="10585">MAPPAEDGADWKDQNGEAADLAQTYRDLVRGEQAAAALEASLTTLESKLDAMLEALEDKADASSPAADEKSPATDTKIEDKPQANTSGNEKPAGHGSSKTAE</sequence>
<proteinExistence type="predicted"/>
<feature type="region of interest" description="Disordered" evidence="1">
    <location>
        <begin position="56"/>
        <end position="102"/>
    </location>
</feature>
<reference evidence="3 4" key="1">
    <citation type="submission" date="2016-02" db="EMBL/GenBank/DDBJ databases">
        <title>Biosynthesis of antibiotic leucinostatins and their inhibition on Phytophthora in bio-control Purpureocillium lilacinum.</title>
        <authorList>
            <person name="Wang G."/>
            <person name="Liu Z."/>
            <person name="Lin R."/>
            <person name="Li E."/>
            <person name="Mao Z."/>
            <person name="Ling J."/>
            <person name="Yin W."/>
            <person name="Xie B."/>
        </authorList>
    </citation>
    <scope>NUCLEOTIDE SEQUENCE [LARGE SCALE GENOMIC DNA]</scope>
    <source>
        <strain evidence="2">PLBJ-1</strain>
        <strain evidence="3">PLFJ-1</strain>
    </source>
</reference>
<evidence type="ECO:0000313" key="2">
    <source>
        <dbReference type="EMBL" id="OAQ84362.1"/>
    </source>
</evidence>
<dbReference type="Proteomes" id="UP000078340">
    <property type="component" value="Unassembled WGS sequence"/>
</dbReference>
<dbReference type="OrthoDB" id="4927945at2759"/>
<evidence type="ECO:0000256" key="1">
    <source>
        <dbReference type="SAM" id="MobiDB-lite"/>
    </source>
</evidence>
<evidence type="ECO:0000313" key="3">
    <source>
        <dbReference type="EMBL" id="OAQ91152.1"/>
    </source>
</evidence>
<evidence type="ECO:0000313" key="4">
    <source>
        <dbReference type="Proteomes" id="UP000078340"/>
    </source>
</evidence>
<feature type="compositionally biased region" description="Basic and acidic residues" evidence="1">
    <location>
        <begin position="56"/>
        <end position="82"/>
    </location>
</feature>
<name>A0A179HMQ4_PURLI</name>
<dbReference type="EMBL" id="LSBH01000002">
    <property type="protein sequence ID" value="OAQ84362.1"/>
    <property type="molecule type" value="Genomic_DNA"/>
</dbReference>
<organism evidence="3 4">
    <name type="scientific">Purpureocillium lilacinum</name>
    <name type="common">Paecilomyces lilacinus</name>
    <dbReference type="NCBI Taxonomy" id="33203"/>
    <lineage>
        <taxon>Eukaryota</taxon>
        <taxon>Fungi</taxon>
        <taxon>Dikarya</taxon>
        <taxon>Ascomycota</taxon>
        <taxon>Pezizomycotina</taxon>
        <taxon>Sordariomycetes</taxon>
        <taxon>Hypocreomycetidae</taxon>
        <taxon>Hypocreales</taxon>
        <taxon>Ophiocordycipitaceae</taxon>
        <taxon>Purpureocillium</taxon>
    </lineage>
</organism>